<sequence length="170" mass="18962">MPKKLTLLAVAAFALLLAACKDDTDVTPKRKFISFKMDNKVMLSEQIHRAFYSPGDLTDADPTNDHSEMLITGYSYNRDVINLRITSPLPQLTPGIYTNAEFGTEMIMEMNPSLELVGADYNFGDLSITIHSMKDSVVVGEFNGTLVSMDDGSLKTISDGYFRVIYRNYP</sequence>
<dbReference type="Proteomes" id="UP000185003">
    <property type="component" value="Unassembled WGS sequence"/>
</dbReference>
<evidence type="ECO:0000256" key="1">
    <source>
        <dbReference type="SAM" id="SignalP"/>
    </source>
</evidence>
<organism evidence="2 3">
    <name type="scientific">Chitinophaga niabensis</name>
    <dbReference type="NCBI Taxonomy" id="536979"/>
    <lineage>
        <taxon>Bacteria</taxon>
        <taxon>Pseudomonadati</taxon>
        <taxon>Bacteroidota</taxon>
        <taxon>Chitinophagia</taxon>
        <taxon>Chitinophagales</taxon>
        <taxon>Chitinophagaceae</taxon>
        <taxon>Chitinophaga</taxon>
    </lineage>
</organism>
<feature type="signal peptide" evidence="1">
    <location>
        <begin position="1"/>
        <end position="18"/>
    </location>
</feature>
<name>A0A1N6J9R2_9BACT</name>
<proteinExistence type="predicted"/>
<evidence type="ECO:0000313" key="3">
    <source>
        <dbReference type="Proteomes" id="UP000185003"/>
    </source>
</evidence>
<accession>A0A1N6J9R2</accession>
<dbReference type="EMBL" id="FSRA01000002">
    <property type="protein sequence ID" value="SIO40975.1"/>
    <property type="molecule type" value="Genomic_DNA"/>
</dbReference>
<feature type="chain" id="PRO_5012907314" description="DUF4843 domain-containing protein" evidence="1">
    <location>
        <begin position="19"/>
        <end position="170"/>
    </location>
</feature>
<dbReference type="OrthoDB" id="671859at2"/>
<gene>
    <name evidence="2" type="ORF">SAMN04488055_3776</name>
</gene>
<dbReference type="PROSITE" id="PS51257">
    <property type="entry name" value="PROKAR_LIPOPROTEIN"/>
    <property type="match status" value="1"/>
</dbReference>
<keyword evidence="3" id="KW-1185">Reference proteome</keyword>
<dbReference type="RefSeq" id="WP_074240976.1">
    <property type="nucleotide sequence ID" value="NZ_FSRA01000002.1"/>
</dbReference>
<protein>
    <recommendedName>
        <fullName evidence="4">DUF4843 domain-containing protein</fullName>
    </recommendedName>
</protein>
<dbReference type="AlphaFoldDB" id="A0A1N6J9R2"/>
<reference evidence="2 3" key="1">
    <citation type="submission" date="2016-11" db="EMBL/GenBank/DDBJ databases">
        <authorList>
            <person name="Jaros S."/>
            <person name="Januszkiewicz K."/>
            <person name="Wedrychowicz H."/>
        </authorList>
    </citation>
    <scope>NUCLEOTIDE SEQUENCE [LARGE SCALE GENOMIC DNA]</scope>
    <source>
        <strain evidence="2 3">DSM 24787</strain>
    </source>
</reference>
<dbReference type="STRING" id="536979.SAMN04488055_3776"/>
<evidence type="ECO:0000313" key="2">
    <source>
        <dbReference type="EMBL" id="SIO40975.1"/>
    </source>
</evidence>
<evidence type="ECO:0008006" key="4">
    <source>
        <dbReference type="Google" id="ProtNLM"/>
    </source>
</evidence>
<keyword evidence="1" id="KW-0732">Signal</keyword>